<evidence type="ECO:0008006" key="9">
    <source>
        <dbReference type="Google" id="ProtNLM"/>
    </source>
</evidence>
<dbReference type="SUPFAM" id="SSF81340">
    <property type="entry name" value="Clc chloride channel"/>
    <property type="match status" value="1"/>
</dbReference>
<feature type="transmembrane region" description="Helical" evidence="6">
    <location>
        <begin position="491"/>
        <end position="516"/>
    </location>
</feature>
<dbReference type="InterPro" id="IPR050970">
    <property type="entry name" value="Cl_channel_volt-gated"/>
</dbReference>
<sequence length="558" mass="61503">MAAGTTTEEKTSEHLSLPDQQQTWELDETLMYGQYSRDLSMQVKQLLRQSKKEDIPKGLYAHHTSHTKAIQQCCRSFHNIVISKVGEDWIFLTILGIIMALLSYFMDFIIHKCEYARKWLYDSSEGMPVLQFLLWILFPIVLICFSSGFVHLVGPNAIGSGIPEMKTILRGVVLKEYLTLRTLIAKVIGLCTSLGCGLPIGKEGPFVHVASITATLLSKFITSVTGIYENESRTNEMLAAACAVGVACTFAAPIGGVLFSIEVTASYFAVRNYWRGFYSAVCGALVFRILAIIFKREETITALFKTNLRQEFPFDVIELVAFAIIGIACGFAGALFVYTHRKFVTFIRGQKRLKAFLQKNRFIFPASVMFLIATVNYPGGLGQFNAGRLTNGEALDELFTNVTWSDPNAYLNVNEKEIVLRWAGPTNNVFLTLICFIVMRFLGAAMATALPVPSGVFMPIFTIGAAFGRLMGECMAVWFPRGIGGQTIVPGGYAIVGAAALSGSVTHTISTAVIVFELTGQIAHVLPCVVSPAFTFTLVLCCRYSVTYCFLCSENLLR</sequence>
<feature type="transmembrane region" description="Helical" evidence="6">
    <location>
        <begin position="456"/>
        <end position="479"/>
    </location>
</feature>
<comment type="caution">
    <text evidence="7">The sequence shown here is derived from an EMBL/GenBank/DDBJ whole genome shotgun (WGS) entry which is preliminary data.</text>
</comment>
<evidence type="ECO:0000256" key="1">
    <source>
        <dbReference type="ARBA" id="ARBA00004141"/>
    </source>
</evidence>
<feature type="transmembrane region" description="Helical" evidence="6">
    <location>
        <begin position="206"/>
        <end position="228"/>
    </location>
</feature>
<feature type="transmembrane region" description="Helical" evidence="6">
    <location>
        <begin position="240"/>
        <end position="261"/>
    </location>
</feature>
<evidence type="ECO:0000256" key="5">
    <source>
        <dbReference type="ARBA" id="ARBA00023136"/>
    </source>
</evidence>
<gene>
    <name evidence="7" type="ORF">NP493_1244g00035</name>
</gene>
<name>A0AAD9KB28_RIDPI</name>
<evidence type="ECO:0000256" key="2">
    <source>
        <dbReference type="ARBA" id="ARBA00022692"/>
    </source>
</evidence>
<protein>
    <recommendedName>
        <fullName evidence="9">Chloride channel protein 2</fullName>
    </recommendedName>
</protein>
<proteinExistence type="predicted"/>
<dbReference type="AlphaFoldDB" id="A0AAD9KB28"/>
<dbReference type="Proteomes" id="UP001209878">
    <property type="component" value="Unassembled WGS sequence"/>
</dbReference>
<feature type="transmembrane region" description="Helical" evidence="6">
    <location>
        <begin position="522"/>
        <end position="541"/>
    </location>
</feature>
<feature type="transmembrane region" description="Helical" evidence="6">
    <location>
        <begin position="130"/>
        <end position="158"/>
    </location>
</feature>
<dbReference type="PRINTS" id="PR00762">
    <property type="entry name" value="CLCHANNEL"/>
</dbReference>
<feature type="transmembrane region" description="Helical" evidence="6">
    <location>
        <begin position="315"/>
        <end position="338"/>
    </location>
</feature>
<dbReference type="InterPro" id="IPR014743">
    <property type="entry name" value="Cl-channel_core"/>
</dbReference>
<dbReference type="Pfam" id="PF00654">
    <property type="entry name" value="Voltage_CLC"/>
    <property type="match status" value="1"/>
</dbReference>
<evidence type="ECO:0000313" key="7">
    <source>
        <dbReference type="EMBL" id="KAK2168076.1"/>
    </source>
</evidence>
<keyword evidence="5 6" id="KW-0472">Membrane</keyword>
<accession>A0AAD9KB28</accession>
<keyword evidence="3" id="KW-0677">Repeat</keyword>
<dbReference type="PANTHER" id="PTHR45720">
    <property type="entry name" value="CHLORIDE CHANNEL PROTEIN 2"/>
    <property type="match status" value="1"/>
</dbReference>
<dbReference type="InterPro" id="IPR001807">
    <property type="entry name" value="ClC"/>
</dbReference>
<feature type="transmembrane region" description="Helical" evidence="6">
    <location>
        <begin position="273"/>
        <end position="294"/>
    </location>
</feature>
<comment type="subcellular location">
    <subcellularLocation>
        <location evidence="1">Membrane</location>
        <topology evidence="1">Multi-pass membrane protein</topology>
    </subcellularLocation>
</comment>
<dbReference type="FunFam" id="1.10.3080.10:FF:000012">
    <property type="entry name" value="Chloride channel K"/>
    <property type="match status" value="1"/>
</dbReference>
<reference evidence="7" key="1">
    <citation type="journal article" date="2023" name="Mol. Biol. Evol.">
        <title>Third-Generation Sequencing Reveals the Adaptive Role of the Epigenome in Three Deep-Sea Polychaetes.</title>
        <authorList>
            <person name="Perez M."/>
            <person name="Aroh O."/>
            <person name="Sun Y."/>
            <person name="Lan Y."/>
            <person name="Juniper S.K."/>
            <person name="Young C.R."/>
            <person name="Angers B."/>
            <person name="Qian P.Y."/>
        </authorList>
    </citation>
    <scope>NUCLEOTIDE SEQUENCE</scope>
    <source>
        <strain evidence="7">R07B-5</strain>
    </source>
</reference>
<dbReference type="EMBL" id="JAODUO010001246">
    <property type="protein sequence ID" value="KAK2168076.1"/>
    <property type="molecule type" value="Genomic_DNA"/>
</dbReference>
<evidence type="ECO:0000256" key="4">
    <source>
        <dbReference type="ARBA" id="ARBA00022989"/>
    </source>
</evidence>
<evidence type="ECO:0000256" key="3">
    <source>
        <dbReference type="ARBA" id="ARBA00022737"/>
    </source>
</evidence>
<dbReference type="GO" id="GO:0005886">
    <property type="term" value="C:plasma membrane"/>
    <property type="evidence" value="ECO:0007669"/>
    <property type="project" value="TreeGrafter"/>
</dbReference>
<feature type="transmembrane region" description="Helical" evidence="6">
    <location>
        <begin position="362"/>
        <end position="379"/>
    </location>
</feature>
<keyword evidence="4 6" id="KW-1133">Transmembrane helix</keyword>
<evidence type="ECO:0000256" key="6">
    <source>
        <dbReference type="SAM" id="Phobius"/>
    </source>
</evidence>
<keyword evidence="8" id="KW-1185">Reference proteome</keyword>
<dbReference type="PANTHER" id="PTHR45720:SF10">
    <property type="entry name" value="CHLORIDE CHANNEL PROTEIN 2"/>
    <property type="match status" value="1"/>
</dbReference>
<keyword evidence="2 6" id="KW-0812">Transmembrane</keyword>
<feature type="transmembrane region" description="Helical" evidence="6">
    <location>
        <begin position="89"/>
        <end position="110"/>
    </location>
</feature>
<dbReference type="GO" id="GO:0005247">
    <property type="term" value="F:voltage-gated chloride channel activity"/>
    <property type="evidence" value="ECO:0007669"/>
    <property type="project" value="TreeGrafter"/>
</dbReference>
<organism evidence="7 8">
    <name type="scientific">Ridgeia piscesae</name>
    <name type="common">Tubeworm</name>
    <dbReference type="NCBI Taxonomy" id="27915"/>
    <lineage>
        <taxon>Eukaryota</taxon>
        <taxon>Metazoa</taxon>
        <taxon>Spiralia</taxon>
        <taxon>Lophotrochozoa</taxon>
        <taxon>Annelida</taxon>
        <taxon>Polychaeta</taxon>
        <taxon>Sedentaria</taxon>
        <taxon>Canalipalpata</taxon>
        <taxon>Sabellida</taxon>
        <taxon>Siboglinidae</taxon>
        <taxon>Ridgeia</taxon>
    </lineage>
</organism>
<evidence type="ECO:0000313" key="8">
    <source>
        <dbReference type="Proteomes" id="UP001209878"/>
    </source>
</evidence>
<dbReference type="Gene3D" id="1.10.3080.10">
    <property type="entry name" value="Clc chloride channel"/>
    <property type="match status" value="1"/>
</dbReference>
<dbReference type="CDD" id="cd03683">
    <property type="entry name" value="ClC_1_like"/>
    <property type="match status" value="1"/>
</dbReference>